<evidence type="ECO:0000313" key="2">
    <source>
        <dbReference type="EMBL" id="CAG8651649.1"/>
    </source>
</evidence>
<dbReference type="EMBL" id="CAJVQB010005035">
    <property type="protein sequence ID" value="CAG8651649.1"/>
    <property type="molecule type" value="Genomic_DNA"/>
</dbReference>
<dbReference type="Proteomes" id="UP000789901">
    <property type="component" value="Unassembled WGS sequence"/>
</dbReference>
<organism evidence="2 3">
    <name type="scientific">Gigaspora margarita</name>
    <dbReference type="NCBI Taxonomy" id="4874"/>
    <lineage>
        <taxon>Eukaryota</taxon>
        <taxon>Fungi</taxon>
        <taxon>Fungi incertae sedis</taxon>
        <taxon>Mucoromycota</taxon>
        <taxon>Glomeromycotina</taxon>
        <taxon>Glomeromycetes</taxon>
        <taxon>Diversisporales</taxon>
        <taxon>Gigasporaceae</taxon>
        <taxon>Gigaspora</taxon>
    </lineage>
</organism>
<sequence>KISLDKLTNWLYDETQKQKETIKEEIVRNLIKRKTKQTLLEACGKNSTVQQTKAVRNKETLKKRKEALEQKKLEDKEALSKSCMPYGRKLVVVADHT</sequence>
<accession>A0ABN7URN6</accession>
<gene>
    <name evidence="2" type="ORF">GMARGA_LOCUS9387</name>
</gene>
<reference evidence="2 3" key="1">
    <citation type="submission" date="2021-06" db="EMBL/GenBank/DDBJ databases">
        <authorList>
            <person name="Kallberg Y."/>
            <person name="Tangrot J."/>
            <person name="Rosling A."/>
        </authorList>
    </citation>
    <scope>NUCLEOTIDE SEQUENCE [LARGE SCALE GENOMIC DNA]</scope>
    <source>
        <strain evidence="2 3">120-4 pot B 10/14</strain>
    </source>
</reference>
<name>A0ABN7URN6_GIGMA</name>
<evidence type="ECO:0000313" key="3">
    <source>
        <dbReference type="Proteomes" id="UP000789901"/>
    </source>
</evidence>
<comment type="caution">
    <text evidence="2">The sequence shown here is derived from an EMBL/GenBank/DDBJ whole genome shotgun (WGS) entry which is preliminary data.</text>
</comment>
<keyword evidence="3" id="KW-1185">Reference proteome</keyword>
<feature type="non-terminal residue" evidence="2">
    <location>
        <position position="1"/>
    </location>
</feature>
<feature type="coiled-coil region" evidence="1">
    <location>
        <begin position="51"/>
        <end position="78"/>
    </location>
</feature>
<keyword evidence="1" id="KW-0175">Coiled coil</keyword>
<proteinExistence type="predicted"/>
<protein>
    <submittedName>
        <fullName evidence="2">26789_t:CDS:1</fullName>
    </submittedName>
</protein>
<evidence type="ECO:0000256" key="1">
    <source>
        <dbReference type="SAM" id="Coils"/>
    </source>
</evidence>